<accession>A0A238YEZ2</accession>
<keyword evidence="3" id="KW-1185">Reference proteome</keyword>
<organism evidence="2 3">
    <name type="scientific">Dokdonia pacifica</name>
    <dbReference type="NCBI Taxonomy" id="1627892"/>
    <lineage>
        <taxon>Bacteria</taxon>
        <taxon>Pseudomonadati</taxon>
        <taxon>Bacteroidota</taxon>
        <taxon>Flavobacteriia</taxon>
        <taxon>Flavobacteriales</taxon>
        <taxon>Flavobacteriaceae</taxon>
        <taxon>Dokdonia</taxon>
    </lineage>
</organism>
<keyword evidence="1" id="KW-0812">Transmembrane</keyword>
<proteinExistence type="predicted"/>
<evidence type="ECO:0000313" key="3">
    <source>
        <dbReference type="Proteomes" id="UP000198379"/>
    </source>
</evidence>
<keyword evidence="1" id="KW-1133">Transmembrane helix</keyword>
<reference evidence="2 3" key="1">
    <citation type="submission" date="2017-06" db="EMBL/GenBank/DDBJ databases">
        <authorList>
            <person name="Kim H.J."/>
            <person name="Triplett B.A."/>
        </authorList>
    </citation>
    <scope>NUCLEOTIDE SEQUENCE [LARGE SCALE GENOMIC DNA]</scope>
    <source>
        <strain evidence="2 3">DSM 25597</strain>
    </source>
</reference>
<evidence type="ECO:0000313" key="2">
    <source>
        <dbReference type="EMBL" id="SNR69717.1"/>
    </source>
</evidence>
<gene>
    <name evidence="2" type="ORF">SAMN06265376_10219</name>
</gene>
<protein>
    <submittedName>
        <fullName evidence="2">Uncharacterized protein</fullName>
    </submittedName>
</protein>
<feature type="transmembrane region" description="Helical" evidence="1">
    <location>
        <begin position="7"/>
        <end position="29"/>
    </location>
</feature>
<dbReference type="InterPro" id="IPR045749">
    <property type="entry name" value="DUF6090"/>
</dbReference>
<keyword evidence="1" id="KW-0472">Membrane</keyword>
<sequence length="228" mass="26388">MKKGIKGFLLYGIREIVFVVIGILIAVSINNANESRKSKKNLEGILTTYKEDLKIDTLTIGQVLNVLEQKEKLFTRFLSDTVTIASYEEKPVAFGLVLSYTPFQLQKKGIRSLEGFESSSKESDSLVIRILANHSIFDHLLNTTHERIGEDIDENMYYLKTNHPWIGDLLTGKIDNPEMLDYYMSKSYRARLAIHYNLVYKNLQPYLQQYQITARKTLEDLDKRLQEE</sequence>
<dbReference type="RefSeq" id="WP_089370810.1">
    <property type="nucleotide sequence ID" value="NZ_BMEP01000001.1"/>
</dbReference>
<dbReference type="Proteomes" id="UP000198379">
    <property type="component" value="Unassembled WGS sequence"/>
</dbReference>
<evidence type="ECO:0000256" key="1">
    <source>
        <dbReference type="SAM" id="Phobius"/>
    </source>
</evidence>
<dbReference type="AlphaFoldDB" id="A0A238YEZ2"/>
<dbReference type="EMBL" id="FZNY01000002">
    <property type="protein sequence ID" value="SNR69717.1"/>
    <property type="molecule type" value="Genomic_DNA"/>
</dbReference>
<name>A0A238YEZ2_9FLAO</name>
<dbReference type="Pfam" id="PF19578">
    <property type="entry name" value="DUF6090"/>
    <property type="match status" value="1"/>
</dbReference>
<dbReference type="OrthoDB" id="1414794at2"/>